<dbReference type="GO" id="GO:0005576">
    <property type="term" value="C:extracellular region"/>
    <property type="evidence" value="ECO:0007669"/>
    <property type="project" value="TreeGrafter"/>
</dbReference>
<dbReference type="PANTHER" id="PTHR30582:SF2">
    <property type="entry name" value="L,D-TRANSPEPTIDASE YCIB-RELATED"/>
    <property type="match status" value="1"/>
</dbReference>
<keyword evidence="6 7" id="KW-0961">Cell wall biogenesis/degradation</keyword>
<evidence type="ECO:0000256" key="2">
    <source>
        <dbReference type="ARBA" id="ARBA00005992"/>
    </source>
</evidence>
<dbReference type="PANTHER" id="PTHR30582">
    <property type="entry name" value="L,D-TRANSPEPTIDASE"/>
    <property type="match status" value="1"/>
</dbReference>
<feature type="signal peptide" evidence="9">
    <location>
        <begin position="1"/>
        <end position="20"/>
    </location>
</feature>
<keyword evidence="4 7" id="KW-0133">Cell shape</keyword>
<evidence type="ECO:0000256" key="7">
    <source>
        <dbReference type="PROSITE-ProRule" id="PRU01373"/>
    </source>
</evidence>
<feature type="active site" description="Proton donor/acceptor" evidence="7">
    <location>
        <position position="464"/>
    </location>
</feature>
<evidence type="ECO:0000256" key="5">
    <source>
        <dbReference type="ARBA" id="ARBA00022984"/>
    </source>
</evidence>
<comment type="similarity">
    <text evidence="2">Belongs to the YkuD family.</text>
</comment>
<dbReference type="EMBL" id="WJIE01000015">
    <property type="protein sequence ID" value="MRG97079.1"/>
    <property type="molecule type" value="Genomic_DNA"/>
</dbReference>
<dbReference type="Gene3D" id="2.40.440.10">
    <property type="entry name" value="L,D-transpeptidase catalytic domain-like"/>
    <property type="match status" value="1"/>
</dbReference>
<feature type="domain" description="L,D-TPase catalytic" evidence="10">
    <location>
        <begin position="375"/>
        <end position="521"/>
    </location>
</feature>
<keyword evidence="3" id="KW-0808">Transferase</keyword>
<gene>
    <name evidence="11" type="ORF">GF068_34910</name>
</gene>
<dbReference type="InterPro" id="IPR005490">
    <property type="entry name" value="LD_TPept_cat_dom"/>
</dbReference>
<dbReference type="Proteomes" id="UP000440224">
    <property type="component" value="Unassembled WGS sequence"/>
</dbReference>
<dbReference type="UniPathway" id="UPA00219"/>
<dbReference type="RefSeq" id="WP_153823866.1">
    <property type="nucleotide sequence ID" value="NZ_WJIE01000015.1"/>
</dbReference>
<keyword evidence="5 7" id="KW-0573">Peptidoglycan synthesis</keyword>
<evidence type="ECO:0000256" key="4">
    <source>
        <dbReference type="ARBA" id="ARBA00022960"/>
    </source>
</evidence>
<dbReference type="InterPro" id="IPR050979">
    <property type="entry name" value="LD-transpeptidase"/>
</dbReference>
<sequence length="524" mass="56158">MRGYLLAPVVLALGCGPAEPALAPAPPPKAPPVVAASAAAAPAPAAASVAAVAPAAAPDPIAEPAPPPGPRLHAVEGIPWIYPTPEKKGERYLGYIRVGESVALRSPEPVRGAGCARGFWAIEPRGYVCNDTLVARENPQDARPAFDATLPVPGPFPYKYAISNGAPMYNRVPTPGEQARVERFLGPAGKFEPLSKFLAAHEDLAVPEPITPTDPLPAFLEGGKMVRPGRFDLVRQNIPRGSMLSYTKAFAAEGRTWLLSVDLTVVPADRVRPFRPSAFQGVRLGEDVTLPLAWFRKAPRAKWRRLESGAMERTGTFFPARSRAMLTGSAAEVAGTRFLETKDHEGGQVVWVEESGATVVEPRQKRPFGVREGMKWVHVRITQGTLVAYEDMKPVYTTLISPGSGGVPVKGIDNVKASTTPTGTYYVTFKDKAATMSPEKGEDRSFWIADVPHTQYFHPPFALHAAYWHERFGEPTSAGCVNLSPIDAEALFHWSDPPVPPGWQGAAGAGAPENGPTTAVVVSR</sequence>
<dbReference type="GO" id="GO:0071972">
    <property type="term" value="F:peptidoglycan L,D-transpeptidase activity"/>
    <property type="evidence" value="ECO:0007669"/>
    <property type="project" value="TreeGrafter"/>
</dbReference>
<proteinExistence type="inferred from homology"/>
<organism evidence="11 12">
    <name type="scientific">Polyangium spumosum</name>
    <dbReference type="NCBI Taxonomy" id="889282"/>
    <lineage>
        <taxon>Bacteria</taxon>
        <taxon>Pseudomonadati</taxon>
        <taxon>Myxococcota</taxon>
        <taxon>Polyangia</taxon>
        <taxon>Polyangiales</taxon>
        <taxon>Polyangiaceae</taxon>
        <taxon>Polyangium</taxon>
    </lineage>
</organism>
<evidence type="ECO:0000256" key="9">
    <source>
        <dbReference type="SAM" id="SignalP"/>
    </source>
</evidence>
<reference evidence="11 12" key="1">
    <citation type="submission" date="2019-10" db="EMBL/GenBank/DDBJ databases">
        <title>A soil myxobacterium in the family Polyangiaceae.</title>
        <authorList>
            <person name="Li Y."/>
            <person name="Wang J."/>
        </authorList>
    </citation>
    <scope>NUCLEOTIDE SEQUENCE [LARGE SCALE GENOMIC DNA]</scope>
    <source>
        <strain evidence="11 12">DSM 14734</strain>
    </source>
</reference>
<protein>
    <submittedName>
        <fullName evidence="11">L,D-transpeptidase family protein</fullName>
    </submittedName>
</protein>
<evidence type="ECO:0000256" key="3">
    <source>
        <dbReference type="ARBA" id="ARBA00022679"/>
    </source>
</evidence>
<comment type="caution">
    <text evidence="11">The sequence shown here is derived from an EMBL/GenBank/DDBJ whole genome shotgun (WGS) entry which is preliminary data.</text>
</comment>
<dbReference type="InterPro" id="IPR038063">
    <property type="entry name" value="Transpep_catalytic_dom"/>
</dbReference>
<keyword evidence="12" id="KW-1185">Reference proteome</keyword>
<evidence type="ECO:0000256" key="6">
    <source>
        <dbReference type="ARBA" id="ARBA00023316"/>
    </source>
</evidence>
<dbReference type="PROSITE" id="PS51257">
    <property type="entry name" value="PROKAR_LIPOPROTEIN"/>
    <property type="match status" value="1"/>
</dbReference>
<feature type="region of interest" description="Disordered" evidence="8">
    <location>
        <begin position="505"/>
        <end position="524"/>
    </location>
</feature>
<evidence type="ECO:0000256" key="8">
    <source>
        <dbReference type="SAM" id="MobiDB-lite"/>
    </source>
</evidence>
<evidence type="ECO:0000259" key="10">
    <source>
        <dbReference type="PROSITE" id="PS52029"/>
    </source>
</evidence>
<dbReference type="SUPFAM" id="SSF141523">
    <property type="entry name" value="L,D-transpeptidase catalytic domain-like"/>
    <property type="match status" value="1"/>
</dbReference>
<dbReference type="GO" id="GO:0016740">
    <property type="term" value="F:transferase activity"/>
    <property type="evidence" value="ECO:0007669"/>
    <property type="project" value="UniProtKB-KW"/>
</dbReference>
<evidence type="ECO:0000313" key="12">
    <source>
        <dbReference type="Proteomes" id="UP000440224"/>
    </source>
</evidence>
<evidence type="ECO:0000313" key="11">
    <source>
        <dbReference type="EMBL" id="MRG97079.1"/>
    </source>
</evidence>
<accession>A0A6N7PYX1</accession>
<comment type="pathway">
    <text evidence="1 7">Cell wall biogenesis; peptidoglycan biosynthesis.</text>
</comment>
<dbReference type="GO" id="GO:0008360">
    <property type="term" value="P:regulation of cell shape"/>
    <property type="evidence" value="ECO:0007669"/>
    <property type="project" value="UniProtKB-UniRule"/>
</dbReference>
<dbReference type="CDD" id="cd16913">
    <property type="entry name" value="YkuD_like"/>
    <property type="match status" value="1"/>
</dbReference>
<evidence type="ECO:0000256" key="1">
    <source>
        <dbReference type="ARBA" id="ARBA00004752"/>
    </source>
</evidence>
<dbReference type="GO" id="GO:0018104">
    <property type="term" value="P:peptidoglycan-protein cross-linking"/>
    <property type="evidence" value="ECO:0007669"/>
    <property type="project" value="TreeGrafter"/>
</dbReference>
<name>A0A6N7PYX1_9BACT</name>
<feature type="active site" description="Nucleophile" evidence="7">
    <location>
        <position position="480"/>
    </location>
</feature>
<keyword evidence="9" id="KW-0732">Signal</keyword>
<dbReference type="AlphaFoldDB" id="A0A6N7PYX1"/>
<dbReference type="PROSITE" id="PS52029">
    <property type="entry name" value="LD_TPASE"/>
    <property type="match status" value="1"/>
</dbReference>
<dbReference type="OrthoDB" id="9786799at2"/>
<feature type="chain" id="PRO_5026705276" evidence="9">
    <location>
        <begin position="21"/>
        <end position="524"/>
    </location>
</feature>
<dbReference type="Pfam" id="PF03734">
    <property type="entry name" value="YkuD"/>
    <property type="match status" value="1"/>
</dbReference>
<dbReference type="GO" id="GO:0071555">
    <property type="term" value="P:cell wall organization"/>
    <property type="evidence" value="ECO:0007669"/>
    <property type="project" value="UniProtKB-UniRule"/>
</dbReference>